<keyword evidence="3" id="KW-1185">Reference proteome</keyword>
<reference evidence="3" key="1">
    <citation type="journal article" date="2019" name="Int. J. Syst. Evol. Microbiol.">
        <title>The Global Catalogue of Microorganisms (GCM) 10K type strain sequencing project: providing services to taxonomists for standard genome sequencing and annotation.</title>
        <authorList>
            <consortium name="The Broad Institute Genomics Platform"/>
            <consortium name="The Broad Institute Genome Sequencing Center for Infectious Disease"/>
            <person name="Wu L."/>
            <person name="Ma J."/>
        </authorList>
    </citation>
    <scope>NUCLEOTIDE SEQUENCE [LARGE SCALE GENOMIC DNA]</scope>
    <source>
        <strain evidence="3">JCM 17138</strain>
    </source>
</reference>
<name>A0ABP7HRT6_9ACTN</name>
<evidence type="ECO:0000256" key="1">
    <source>
        <dbReference type="SAM" id="MobiDB-lite"/>
    </source>
</evidence>
<dbReference type="Proteomes" id="UP001501009">
    <property type="component" value="Unassembled WGS sequence"/>
</dbReference>
<evidence type="ECO:0000313" key="3">
    <source>
        <dbReference type="Proteomes" id="UP001501009"/>
    </source>
</evidence>
<proteinExistence type="predicted"/>
<feature type="region of interest" description="Disordered" evidence="1">
    <location>
        <begin position="1"/>
        <end position="21"/>
    </location>
</feature>
<evidence type="ECO:0000313" key="2">
    <source>
        <dbReference type="EMBL" id="GAA3800037.1"/>
    </source>
</evidence>
<sequence>MERRLEDSSLLSVQPMGADDESVSDQLACSLEERSAFVEHVIFLQVLAGEFRTAHHQHSGWPYSDLHMVAVGRE</sequence>
<gene>
    <name evidence="2" type="ORF">GCM10022403_037810</name>
</gene>
<accession>A0ABP7HRT6</accession>
<dbReference type="EMBL" id="BAABDE010000017">
    <property type="protein sequence ID" value="GAA3800037.1"/>
    <property type="molecule type" value="Genomic_DNA"/>
</dbReference>
<organism evidence="2 3">
    <name type="scientific">Streptomyces coacervatus</name>
    <dbReference type="NCBI Taxonomy" id="647381"/>
    <lineage>
        <taxon>Bacteria</taxon>
        <taxon>Bacillati</taxon>
        <taxon>Actinomycetota</taxon>
        <taxon>Actinomycetes</taxon>
        <taxon>Kitasatosporales</taxon>
        <taxon>Streptomycetaceae</taxon>
        <taxon>Streptomyces</taxon>
    </lineage>
</organism>
<comment type="caution">
    <text evidence="2">The sequence shown here is derived from an EMBL/GenBank/DDBJ whole genome shotgun (WGS) entry which is preliminary data.</text>
</comment>
<protein>
    <submittedName>
        <fullName evidence="2">Uncharacterized protein</fullName>
    </submittedName>
</protein>